<keyword evidence="3" id="KW-1185">Reference proteome</keyword>
<name>A0A1L3J7Z0_9FLAO</name>
<dbReference type="STRING" id="1913577.LPB144_12855"/>
<feature type="signal peptide" evidence="1">
    <location>
        <begin position="1"/>
        <end position="21"/>
    </location>
</feature>
<dbReference type="Proteomes" id="UP000182510">
    <property type="component" value="Chromosome"/>
</dbReference>
<keyword evidence="1" id="KW-0732">Signal</keyword>
<dbReference type="EMBL" id="CP018153">
    <property type="protein sequence ID" value="APG61239.1"/>
    <property type="molecule type" value="Genomic_DNA"/>
</dbReference>
<reference evidence="2 3" key="1">
    <citation type="submission" date="2016-11" db="EMBL/GenBank/DDBJ databases">
        <title>Gramella sp. LPB0144 isolated from marine environment.</title>
        <authorList>
            <person name="Kim E."/>
            <person name="Yi H."/>
        </authorList>
    </citation>
    <scope>NUCLEOTIDE SEQUENCE [LARGE SCALE GENOMIC DNA]</scope>
    <source>
        <strain evidence="2 3">LPB0144</strain>
    </source>
</reference>
<evidence type="ECO:0000313" key="3">
    <source>
        <dbReference type="Proteomes" id="UP000182510"/>
    </source>
</evidence>
<dbReference type="InterPro" id="IPR046495">
    <property type="entry name" value="DUF6588"/>
</dbReference>
<accession>A0A1L3J7Z0</accession>
<protein>
    <recommendedName>
        <fullName evidence="4">Outer membrane protein beta-barrel domain-containing protein</fullName>
    </recommendedName>
</protein>
<evidence type="ECO:0000313" key="2">
    <source>
        <dbReference type="EMBL" id="APG61239.1"/>
    </source>
</evidence>
<sequence>MKKITSLLLLCSLFIFQNSKAQNQPGDLVDDILLIADQFAKPAASAAAYQANSGWFSSAIALDKWEFEISANGNALFVPKSEQSFTVSNNNFKVLRIKNSTTGIVPTAFGKRSDVVYEGEILGQEFEFDAIEGIDKSVVIHPFVQLAVGLPYETEFAMRYAPEITIGEVAVSTVGFGLKHNLSQYFRFNDPDRDLQLAVSGAYNIFDVGYSFQPVDIKIATLDVIDVDANLWMAKALASKKYGNFEVFGGLGATNSNYDYIMGGSGSGLADVNNALLRIGDSQTQFKGDIGFNLYYDWFKFSTMITAGKFFNLNMGLHFRI</sequence>
<gene>
    <name evidence="2" type="ORF">LPB144_12855</name>
</gene>
<dbReference type="AlphaFoldDB" id="A0A1L3J7Z0"/>
<organism evidence="2 3">
    <name type="scientific">Christiangramia salexigens</name>
    <dbReference type="NCBI Taxonomy" id="1913577"/>
    <lineage>
        <taxon>Bacteria</taxon>
        <taxon>Pseudomonadati</taxon>
        <taxon>Bacteroidota</taxon>
        <taxon>Flavobacteriia</taxon>
        <taxon>Flavobacteriales</taxon>
        <taxon>Flavobacteriaceae</taxon>
        <taxon>Christiangramia</taxon>
    </lineage>
</organism>
<evidence type="ECO:0000256" key="1">
    <source>
        <dbReference type="SAM" id="SignalP"/>
    </source>
</evidence>
<proteinExistence type="predicted"/>
<evidence type="ECO:0008006" key="4">
    <source>
        <dbReference type="Google" id="ProtNLM"/>
    </source>
</evidence>
<dbReference type="Pfam" id="PF20230">
    <property type="entry name" value="DUF6588"/>
    <property type="match status" value="1"/>
</dbReference>
<dbReference type="RefSeq" id="WP_072553929.1">
    <property type="nucleotide sequence ID" value="NZ_CP018153.1"/>
</dbReference>
<feature type="chain" id="PRO_5012046656" description="Outer membrane protein beta-barrel domain-containing protein" evidence="1">
    <location>
        <begin position="22"/>
        <end position="321"/>
    </location>
</feature>
<dbReference type="KEGG" id="grl:LPB144_12855"/>